<feature type="transmembrane region" description="Helical" evidence="12">
    <location>
        <begin position="427"/>
        <end position="448"/>
    </location>
</feature>
<keyword evidence="10 12" id="KW-0406">Ion transport</keyword>
<dbReference type="HAMAP" id="MF_01522">
    <property type="entry name" value="Kup"/>
    <property type="match status" value="1"/>
</dbReference>
<sequence>MQPANPNEAVHKQSLAALSIAAIGVVYGDIGTSPLYTLKEVFNPAHGISTSHENVLGVLSLVFWSLLIVVSLKYVVFIMRADNKGEGGIMALIALMQRVVSTDSKLRWPLLMLGLFGGSLFFGDGLITPAISVLSAVEGLEIATPAFKPFVIPIALGVLGGLFFIQRKGTATVGILFGPIMIGWFLTLGIMGVIKIFQYPAVLQALNPMYAANFFIEHKMHGFLALGAVVLALTGAEALYADMGHFGKHPIRAAWFLFVLPTLLLNYFGQGALLIQDPASAANPFYNMLPDWALYPMVGLATLATVIASQAVISGVFSVTRQATQLGFMPRMDIVHTSAREIGQIYVPVMNWAMLIGIVALILGFQSSSNLASAYGIAVTGTMAIDTILAFVVVRGMWKWSWAVTLTGMLFFLSIDLAFFSANSIKILQGGWFPLAIGLLVFTLMTTWKRGKEILAERQASASIALLPFLRGILDHPPIRVPGTAVFLTTNPDGVPHAMLHNLVHNKVIHETVMLLTVKVKDEPWVPETERVIVESLKNEFYRVTIYYGFKDEPDIPLALSRIKIKGNEFNLLETSFFLSRETLIATKVPGMAIWREKLFVSMARNGSSATAFFHIPTNRVIELGTQVEL</sequence>
<feature type="transmembrane region" description="Helical" evidence="12">
    <location>
        <begin position="15"/>
        <end position="36"/>
    </location>
</feature>
<evidence type="ECO:0000256" key="2">
    <source>
        <dbReference type="ARBA" id="ARBA00007019"/>
    </source>
</evidence>
<feature type="transmembrane region" description="Helical" evidence="12">
    <location>
        <begin position="220"/>
        <end position="241"/>
    </location>
</feature>
<keyword evidence="8 12" id="KW-0630">Potassium</keyword>
<evidence type="ECO:0000256" key="12">
    <source>
        <dbReference type="HAMAP-Rule" id="MF_01522"/>
    </source>
</evidence>
<keyword evidence="4 12" id="KW-1003">Cell membrane</keyword>
<feature type="transmembrane region" description="Helical" evidence="12">
    <location>
        <begin position="146"/>
        <end position="165"/>
    </location>
</feature>
<evidence type="ECO:0000256" key="7">
    <source>
        <dbReference type="ARBA" id="ARBA00022847"/>
    </source>
</evidence>
<organism evidence="15 16">
    <name type="scientific">Sulfuriferula nivalis</name>
    <dbReference type="NCBI Taxonomy" id="2675298"/>
    <lineage>
        <taxon>Bacteria</taxon>
        <taxon>Pseudomonadati</taxon>
        <taxon>Pseudomonadota</taxon>
        <taxon>Betaproteobacteria</taxon>
        <taxon>Nitrosomonadales</taxon>
        <taxon>Sulfuricellaceae</taxon>
        <taxon>Sulfuriferula</taxon>
    </lineage>
</organism>
<comment type="similarity">
    <text evidence="2 12">Belongs to the HAK/KUP transporter (TC 2.A.72) family.</text>
</comment>
<dbReference type="EMBL" id="AP021881">
    <property type="protein sequence ID" value="BBP01849.1"/>
    <property type="molecule type" value="Genomic_DNA"/>
</dbReference>
<keyword evidence="5 12" id="KW-0633">Potassium transport</keyword>
<keyword evidence="9 12" id="KW-1133">Transmembrane helix</keyword>
<feature type="transmembrane region" description="Helical" evidence="12">
    <location>
        <begin position="372"/>
        <end position="393"/>
    </location>
</feature>
<dbReference type="Pfam" id="PF02705">
    <property type="entry name" value="K_trans"/>
    <property type="match status" value="1"/>
</dbReference>
<dbReference type="Proteomes" id="UP000463939">
    <property type="component" value="Chromosome"/>
</dbReference>
<name>A0A809RIV4_9PROT</name>
<dbReference type="KEGG" id="sniv:SFSGTM_25570"/>
<feature type="transmembrane region" description="Helical" evidence="12">
    <location>
        <begin position="345"/>
        <end position="366"/>
    </location>
</feature>
<evidence type="ECO:0000256" key="1">
    <source>
        <dbReference type="ARBA" id="ARBA00004141"/>
    </source>
</evidence>
<feature type="transmembrane region" description="Helical" evidence="12">
    <location>
        <begin position="253"/>
        <end position="275"/>
    </location>
</feature>
<protein>
    <recommendedName>
        <fullName evidence="12">Probable potassium transport system protein Kup</fullName>
    </recommendedName>
</protein>
<evidence type="ECO:0000256" key="11">
    <source>
        <dbReference type="ARBA" id="ARBA00023136"/>
    </source>
</evidence>
<comment type="function">
    <text evidence="12">Transport of potassium into the cell. Likely operates as a K(+):H(+) symporter.</text>
</comment>
<keyword evidence="3 12" id="KW-0813">Transport</keyword>
<keyword evidence="16" id="KW-1185">Reference proteome</keyword>
<dbReference type="InterPro" id="IPR023051">
    <property type="entry name" value="Kup"/>
</dbReference>
<keyword evidence="11 12" id="KW-0472">Membrane</keyword>
<feature type="transmembrane region" description="Helical" evidence="12">
    <location>
        <begin position="400"/>
        <end position="421"/>
    </location>
</feature>
<dbReference type="InterPro" id="IPR053952">
    <property type="entry name" value="K_trans_C"/>
</dbReference>
<evidence type="ECO:0000256" key="5">
    <source>
        <dbReference type="ARBA" id="ARBA00022538"/>
    </source>
</evidence>
<dbReference type="AlphaFoldDB" id="A0A809RIV4"/>
<proteinExistence type="inferred from homology"/>
<feature type="transmembrane region" description="Helical" evidence="12">
    <location>
        <begin position="56"/>
        <end position="76"/>
    </location>
</feature>
<dbReference type="GO" id="GO:0005886">
    <property type="term" value="C:plasma membrane"/>
    <property type="evidence" value="ECO:0007669"/>
    <property type="project" value="UniProtKB-SubCell"/>
</dbReference>
<keyword evidence="7 12" id="KW-0769">Symport</keyword>
<evidence type="ECO:0000313" key="16">
    <source>
        <dbReference type="Proteomes" id="UP000463939"/>
    </source>
</evidence>
<dbReference type="GO" id="GO:0015293">
    <property type="term" value="F:symporter activity"/>
    <property type="evidence" value="ECO:0007669"/>
    <property type="project" value="UniProtKB-UniRule"/>
</dbReference>
<dbReference type="Pfam" id="PF22776">
    <property type="entry name" value="K_trans_C"/>
    <property type="match status" value="1"/>
</dbReference>
<feature type="domain" description="K+ potassium transporter C-terminal" evidence="14">
    <location>
        <begin position="482"/>
        <end position="630"/>
    </location>
</feature>
<dbReference type="RefSeq" id="WP_162085567.1">
    <property type="nucleotide sequence ID" value="NZ_AP021881.1"/>
</dbReference>
<comment type="subcellular location">
    <subcellularLocation>
        <location evidence="12">Cell membrane</location>
        <topology evidence="12">Multi-pass membrane protein</topology>
    </subcellularLocation>
    <subcellularLocation>
        <location evidence="1">Membrane</location>
        <topology evidence="1">Multi-pass membrane protein</topology>
    </subcellularLocation>
</comment>
<gene>
    <name evidence="15" type="primary">kup_2</name>
    <name evidence="12" type="synonym">kup</name>
    <name evidence="15" type="ORF">SFSGTM_25570</name>
</gene>
<feature type="domain" description="K+ potassium transporter integral membrane" evidence="13">
    <location>
        <begin position="19"/>
        <end position="466"/>
    </location>
</feature>
<evidence type="ECO:0000313" key="15">
    <source>
        <dbReference type="EMBL" id="BBP01849.1"/>
    </source>
</evidence>
<keyword evidence="6 12" id="KW-0812">Transmembrane</keyword>
<feature type="transmembrane region" description="Helical" evidence="12">
    <location>
        <begin position="110"/>
        <end position="134"/>
    </location>
</feature>
<accession>A0A809RIV4</accession>
<feature type="transmembrane region" description="Helical" evidence="12">
    <location>
        <begin position="177"/>
        <end position="200"/>
    </location>
</feature>
<comment type="catalytic activity">
    <reaction evidence="12">
        <text>K(+)(in) + H(+)(in) = K(+)(out) + H(+)(out)</text>
        <dbReference type="Rhea" id="RHEA:28490"/>
        <dbReference type="ChEBI" id="CHEBI:15378"/>
        <dbReference type="ChEBI" id="CHEBI:29103"/>
    </reaction>
</comment>
<evidence type="ECO:0000256" key="3">
    <source>
        <dbReference type="ARBA" id="ARBA00022448"/>
    </source>
</evidence>
<dbReference type="InterPro" id="IPR003855">
    <property type="entry name" value="K+_transporter"/>
</dbReference>
<dbReference type="PANTHER" id="PTHR30540">
    <property type="entry name" value="OSMOTIC STRESS POTASSIUM TRANSPORTER"/>
    <property type="match status" value="1"/>
</dbReference>
<dbReference type="InterPro" id="IPR053951">
    <property type="entry name" value="K_trans_N"/>
</dbReference>
<evidence type="ECO:0000259" key="14">
    <source>
        <dbReference type="Pfam" id="PF22776"/>
    </source>
</evidence>
<feature type="transmembrane region" description="Helical" evidence="12">
    <location>
        <begin position="295"/>
        <end position="319"/>
    </location>
</feature>
<evidence type="ECO:0000256" key="6">
    <source>
        <dbReference type="ARBA" id="ARBA00022692"/>
    </source>
</evidence>
<evidence type="ECO:0000256" key="4">
    <source>
        <dbReference type="ARBA" id="ARBA00022475"/>
    </source>
</evidence>
<dbReference type="GO" id="GO:0015079">
    <property type="term" value="F:potassium ion transmembrane transporter activity"/>
    <property type="evidence" value="ECO:0007669"/>
    <property type="project" value="UniProtKB-UniRule"/>
</dbReference>
<evidence type="ECO:0000256" key="9">
    <source>
        <dbReference type="ARBA" id="ARBA00022989"/>
    </source>
</evidence>
<evidence type="ECO:0000259" key="13">
    <source>
        <dbReference type="Pfam" id="PF02705"/>
    </source>
</evidence>
<dbReference type="PANTHER" id="PTHR30540:SF79">
    <property type="entry name" value="LOW AFFINITY POTASSIUM TRANSPORT SYSTEM PROTEIN KUP"/>
    <property type="match status" value="1"/>
</dbReference>
<reference evidence="16" key="1">
    <citation type="submission" date="2019-11" db="EMBL/GenBank/DDBJ databases">
        <title>Isolation and characterization of a novel species in the genus Sulfuriferula.</title>
        <authorList>
            <person name="Mochizuki J."/>
            <person name="Kojima H."/>
            <person name="Fukui M."/>
        </authorList>
    </citation>
    <scope>NUCLEOTIDE SEQUENCE [LARGE SCALE GENOMIC DNA]</scope>
    <source>
        <strain evidence="16">SGTM</strain>
    </source>
</reference>
<evidence type="ECO:0000256" key="8">
    <source>
        <dbReference type="ARBA" id="ARBA00022958"/>
    </source>
</evidence>
<evidence type="ECO:0000256" key="10">
    <source>
        <dbReference type="ARBA" id="ARBA00023065"/>
    </source>
</evidence>